<evidence type="ECO:0000313" key="1">
    <source>
        <dbReference type="EMBL" id="PNW83487.1"/>
    </source>
</evidence>
<evidence type="ECO:0000313" key="2">
    <source>
        <dbReference type="Proteomes" id="UP000006906"/>
    </source>
</evidence>
<dbReference type="EMBL" id="CM008966">
    <property type="protein sequence ID" value="PNW83487.1"/>
    <property type="molecule type" value="Genomic_DNA"/>
</dbReference>
<dbReference type="InParanoid" id="A8I514"/>
<dbReference type="PaxDb" id="3055-EDP06980"/>
<dbReference type="Proteomes" id="UP000006906">
    <property type="component" value="Chromosome 5"/>
</dbReference>
<dbReference type="AlphaFoldDB" id="A8I514"/>
<accession>A8I514</accession>
<dbReference type="HOGENOM" id="CLU_2310041_0_0_1"/>
<protein>
    <submittedName>
        <fullName evidence="1">Uncharacterized protein</fullName>
    </submittedName>
</protein>
<proteinExistence type="predicted"/>
<dbReference type="KEGG" id="cre:CHLRE_05g241600v5"/>
<reference evidence="1 2" key="1">
    <citation type="journal article" date="2007" name="Science">
        <title>The Chlamydomonas genome reveals the evolution of key animal and plant functions.</title>
        <authorList>
            <person name="Merchant S.S."/>
            <person name="Prochnik S.E."/>
            <person name="Vallon O."/>
            <person name="Harris E.H."/>
            <person name="Karpowicz S.J."/>
            <person name="Witman G.B."/>
            <person name="Terry A."/>
            <person name="Salamov A."/>
            <person name="Fritz-Laylin L.K."/>
            <person name="Marechal-Drouard L."/>
            <person name="Marshall W.F."/>
            <person name="Qu L.H."/>
            <person name="Nelson D.R."/>
            <person name="Sanderfoot A.A."/>
            <person name="Spalding M.H."/>
            <person name="Kapitonov V.V."/>
            <person name="Ren Q."/>
            <person name="Ferris P."/>
            <person name="Lindquist E."/>
            <person name="Shapiro H."/>
            <person name="Lucas S.M."/>
            <person name="Grimwood J."/>
            <person name="Schmutz J."/>
            <person name="Cardol P."/>
            <person name="Cerutti H."/>
            <person name="Chanfreau G."/>
            <person name="Chen C.L."/>
            <person name="Cognat V."/>
            <person name="Croft M.T."/>
            <person name="Dent R."/>
            <person name="Dutcher S."/>
            <person name="Fernandez E."/>
            <person name="Fukuzawa H."/>
            <person name="Gonzalez-Ballester D."/>
            <person name="Gonzalez-Halphen D."/>
            <person name="Hallmann A."/>
            <person name="Hanikenne M."/>
            <person name="Hippler M."/>
            <person name="Inwood W."/>
            <person name="Jabbari K."/>
            <person name="Kalanon M."/>
            <person name="Kuras R."/>
            <person name="Lefebvre P.A."/>
            <person name="Lemaire S.D."/>
            <person name="Lobanov A.V."/>
            <person name="Lohr M."/>
            <person name="Manuell A."/>
            <person name="Meier I."/>
            <person name="Mets L."/>
            <person name="Mittag M."/>
            <person name="Mittelmeier T."/>
            <person name="Moroney J.V."/>
            <person name="Moseley J."/>
            <person name="Napoli C."/>
            <person name="Nedelcu A.M."/>
            <person name="Niyogi K."/>
            <person name="Novoselov S.V."/>
            <person name="Paulsen I.T."/>
            <person name="Pazour G."/>
            <person name="Purton S."/>
            <person name="Ral J.P."/>
            <person name="Riano-Pachon D.M."/>
            <person name="Riekhof W."/>
            <person name="Rymarquis L."/>
            <person name="Schroda M."/>
            <person name="Stern D."/>
            <person name="Umen J."/>
            <person name="Willows R."/>
            <person name="Wilson N."/>
            <person name="Zimmer S.L."/>
            <person name="Allmer J."/>
            <person name="Balk J."/>
            <person name="Bisova K."/>
            <person name="Chen C.J."/>
            <person name="Elias M."/>
            <person name="Gendler K."/>
            <person name="Hauser C."/>
            <person name="Lamb M.R."/>
            <person name="Ledford H."/>
            <person name="Long J.C."/>
            <person name="Minagawa J."/>
            <person name="Page M.D."/>
            <person name="Pan J."/>
            <person name="Pootakham W."/>
            <person name="Roje S."/>
            <person name="Rose A."/>
            <person name="Stahlberg E."/>
            <person name="Terauchi A.M."/>
            <person name="Yang P."/>
            <person name="Ball S."/>
            <person name="Bowler C."/>
            <person name="Dieckmann C.L."/>
            <person name="Gladyshev V.N."/>
            <person name="Green P."/>
            <person name="Jorgensen R."/>
            <person name="Mayfield S."/>
            <person name="Mueller-Roeber B."/>
            <person name="Rajamani S."/>
            <person name="Sayre R.T."/>
            <person name="Brokstein P."/>
            <person name="Dubchak I."/>
            <person name="Goodstein D."/>
            <person name="Hornick L."/>
            <person name="Huang Y.W."/>
            <person name="Jhaveri J."/>
            <person name="Luo Y."/>
            <person name="Martinez D."/>
            <person name="Ngau W.C."/>
            <person name="Otillar B."/>
            <person name="Poliakov A."/>
            <person name="Porter A."/>
            <person name="Szajkowski L."/>
            <person name="Werner G."/>
            <person name="Zhou K."/>
            <person name="Grigoriev I.V."/>
            <person name="Rokhsar D.S."/>
            <person name="Grossman A.R."/>
        </authorList>
    </citation>
    <scope>NUCLEOTIDE SEQUENCE [LARGE SCALE GENOMIC DNA]</scope>
    <source>
        <strain evidence="2">CC-503</strain>
    </source>
</reference>
<dbReference type="RefSeq" id="XP_001700726.1">
    <property type="nucleotide sequence ID" value="XM_001700674.2"/>
</dbReference>
<gene>
    <name evidence="1" type="ORF">CHLRE_05g241600v5</name>
</gene>
<sequence length="100" mass="11909">MWLTKLRAKFHKDRHQEDIALRDFQPKRDFDLERTRQLGKPTRSSKHSLEVAASELPSAEERIAMMDEVRELRLKSSKTPEEWRRQREITAWLNALALPV</sequence>
<name>A8I514_CHLRE</name>
<dbReference type="GeneID" id="5726625"/>
<dbReference type="Gramene" id="PNW83487">
    <property type="protein sequence ID" value="PNW83487"/>
    <property type="gene ID" value="CHLRE_05g241600v5"/>
</dbReference>
<organism evidence="1 2">
    <name type="scientific">Chlamydomonas reinhardtii</name>
    <name type="common">Chlamydomonas smithii</name>
    <dbReference type="NCBI Taxonomy" id="3055"/>
    <lineage>
        <taxon>Eukaryota</taxon>
        <taxon>Viridiplantae</taxon>
        <taxon>Chlorophyta</taxon>
        <taxon>core chlorophytes</taxon>
        <taxon>Chlorophyceae</taxon>
        <taxon>CS clade</taxon>
        <taxon>Chlamydomonadales</taxon>
        <taxon>Chlamydomonadaceae</taxon>
        <taxon>Chlamydomonas</taxon>
    </lineage>
</organism>
<keyword evidence="2" id="KW-1185">Reference proteome</keyword>